<dbReference type="Pfam" id="PF13359">
    <property type="entry name" value="DDE_Tnp_4"/>
    <property type="match status" value="1"/>
</dbReference>
<dbReference type="PANTHER" id="PTHR22930:SF269">
    <property type="entry name" value="NUCLEASE HARBI1-LIKE PROTEIN"/>
    <property type="match status" value="1"/>
</dbReference>
<accession>A0A915KRC9</accession>
<keyword evidence="6" id="KW-0378">Hydrolase</keyword>
<name>A0A915KRC9_ROMCU</name>
<dbReference type="GO" id="GO:0005634">
    <property type="term" value="C:nucleus"/>
    <property type="evidence" value="ECO:0007669"/>
    <property type="project" value="UniProtKB-SubCell"/>
</dbReference>
<dbReference type="WBParaSite" id="nRc.2.0.1.t41316-RA">
    <property type="protein sequence ID" value="nRc.2.0.1.t41316-RA"/>
    <property type="gene ID" value="nRc.2.0.1.g41316"/>
</dbReference>
<evidence type="ECO:0000256" key="2">
    <source>
        <dbReference type="ARBA" id="ARBA00004123"/>
    </source>
</evidence>
<keyword evidence="4" id="KW-0540">Nuclease</keyword>
<keyword evidence="5" id="KW-0479">Metal-binding</keyword>
<evidence type="ECO:0000256" key="7">
    <source>
        <dbReference type="ARBA" id="ARBA00023242"/>
    </source>
</evidence>
<feature type="domain" description="DDE Tnp4" evidence="8">
    <location>
        <begin position="2"/>
        <end position="139"/>
    </location>
</feature>
<comment type="cofactor">
    <cofactor evidence="1">
        <name>a divalent metal cation</name>
        <dbReference type="ChEBI" id="CHEBI:60240"/>
    </cofactor>
</comment>
<evidence type="ECO:0000256" key="4">
    <source>
        <dbReference type="ARBA" id="ARBA00022722"/>
    </source>
</evidence>
<protein>
    <submittedName>
        <fullName evidence="10">DDE Tnp4 domain-containing protein</fullName>
    </submittedName>
</protein>
<proteinExistence type="inferred from homology"/>
<reference evidence="10" key="1">
    <citation type="submission" date="2022-11" db="UniProtKB">
        <authorList>
            <consortium name="WormBaseParasite"/>
        </authorList>
    </citation>
    <scope>IDENTIFICATION</scope>
</reference>
<evidence type="ECO:0000313" key="9">
    <source>
        <dbReference type="Proteomes" id="UP000887565"/>
    </source>
</evidence>
<dbReference type="AlphaFoldDB" id="A0A915KRC9"/>
<dbReference type="InterPro" id="IPR027806">
    <property type="entry name" value="HARBI1_dom"/>
</dbReference>
<evidence type="ECO:0000256" key="5">
    <source>
        <dbReference type="ARBA" id="ARBA00022723"/>
    </source>
</evidence>
<keyword evidence="7" id="KW-0539">Nucleus</keyword>
<dbReference type="InterPro" id="IPR045249">
    <property type="entry name" value="HARBI1-like"/>
</dbReference>
<evidence type="ECO:0000259" key="8">
    <source>
        <dbReference type="Pfam" id="PF13359"/>
    </source>
</evidence>
<dbReference type="PANTHER" id="PTHR22930">
    <property type="match status" value="1"/>
</dbReference>
<comment type="similarity">
    <text evidence="3">Belongs to the HARBI1 family.</text>
</comment>
<comment type="subcellular location">
    <subcellularLocation>
        <location evidence="2">Nucleus</location>
    </subcellularLocation>
</comment>
<dbReference type="GO" id="GO:0046872">
    <property type="term" value="F:metal ion binding"/>
    <property type="evidence" value="ECO:0007669"/>
    <property type="project" value="UniProtKB-KW"/>
</dbReference>
<evidence type="ECO:0000256" key="3">
    <source>
        <dbReference type="ARBA" id="ARBA00006958"/>
    </source>
</evidence>
<dbReference type="GO" id="GO:0016787">
    <property type="term" value="F:hydrolase activity"/>
    <property type="evidence" value="ECO:0007669"/>
    <property type="project" value="UniProtKB-KW"/>
</dbReference>
<sequence>MAIVDSQYKFVIVDIGGKGSQNDSRTFKESTFGQILYSSNNGTLNLPEPANLAGTMTGCPHVFIADDALKLHQHVLKPFLGKTNELKQRVFNYQLSRARRCIENAFGILAARWRIFKKPLSMGPKNAHFAIKAAITLHNFLIDNNSKTVEPRYLPPNFVDYENTDGSVVSGQ</sequence>
<keyword evidence="9" id="KW-1185">Reference proteome</keyword>
<evidence type="ECO:0000256" key="6">
    <source>
        <dbReference type="ARBA" id="ARBA00022801"/>
    </source>
</evidence>
<dbReference type="Proteomes" id="UP000887565">
    <property type="component" value="Unplaced"/>
</dbReference>
<dbReference type="GO" id="GO:0004518">
    <property type="term" value="F:nuclease activity"/>
    <property type="evidence" value="ECO:0007669"/>
    <property type="project" value="UniProtKB-KW"/>
</dbReference>
<organism evidence="9 10">
    <name type="scientific">Romanomermis culicivorax</name>
    <name type="common">Nematode worm</name>
    <dbReference type="NCBI Taxonomy" id="13658"/>
    <lineage>
        <taxon>Eukaryota</taxon>
        <taxon>Metazoa</taxon>
        <taxon>Ecdysozoa</taxon>
        <taxon>Nematoda</taxon>
        <taxon>Enoplea</taxon>
        <taxon>Dorylaimia</taxon>
        <taxon>Mermithida</taxon>
        <taxon>Mermithoidea</taxon>
        <taxon>Mermithidae</taxon>
        <taxon>Romanomermis</taxon>
    </lineage>
</organism>
<evidence type="ECO:0000313" key="10">
    <source>
        <dbReference type="WBParaSite" id="nRc.2.0.1.t41316-RA"/>
    </source>
</evidence>
<dbReference type="OMA" id="TIMQNDE"/>
<evidence type="ECO:0000256" key="1">
    <source>
        <dbReference type="ARBA" id="ARBA00001968"/>
    </source>
</evidence>